<keyword evidence="1" id="KW-1133">Transmembrane helix</keyword>
<proteinExistence type="predicted"/>
<keyword evidence="1" id="KW-0812">Transmembrane</keyword>
<keyword evidence="3" id="KW-1185">Reference proteome</keyword>
<organism evidence="2 3">
    <name type="scientific">Nonomuraea typhae</name>
    <dbReference type="NCBI Taxonomy" id="2603600"/>
    <lineage>
        <taxon>Bacteria</taxon>
        <taxon>Bacillati</taxon>
        <taxon>Actinomycetota</taxon>
        <taxon>Actinomycetes</taxon>
        <taxon>Streptosporangiales</taxon>
        <taxon>Streptosporangiaceae</taxon>
        <taxon>Nonomuraea</taxon>
    </lineage>
</organism>
<feature type="transmembrane region" description="Helical" evidence="1">
    <location>
        <begin position="73"/>
        <end position="92"/>
    </location>
</feature>
<dbReference type="EMBL" id="JBITGY010000002">
    <property type="protein sequence ID" value="MFI6497803.1"/>
    <property type="molecule type" value="Genomic_DNA"/>
</dbReference>
<dbReference type="RefSeq" id="WP_397080903.1">
    <property type="nucleotide sequence ID" value="NZ_JBITGY010000002.1"/>
</dbReference>
<name>A0ABW7YPQ7_9ACTN</name>
<keyword evidence="1" id="KW-0472">Membrane</keyword>
<protein>
    <submittedName>
        <fullName evidence="2">Uncharacterized protein</fullName>
    </submittedName>
</protein>
<accession>A0ABW7YPQ7</accession>
<comment type="caution">
    <text evidence="2">The sequence shown here is derived from an EMBL/GenBank/DDBJ whole genome shotgun (WGS) entry which is preliminary data.</text>
</comment>
<feature type="transmembrane region" description="Helical" evidence="1">
    <location>
        <begin position="104"/>
        <end position="125"/>
    </location>
</feature>
<evidence type="ECO:0000256" key="1">
    <source>
        <dbReference type="SAM" id="Phobius"/>
    </source>
</evidence>
<feature type="transmembrane region" description="Helical" evidence="1">
    <location>
        <begin position="15"/>
        <end position="36"/>
    </location>
</feature>
<gene>
    <name evidence="2" type="ORF">ACIBG2_10475</name>
</gene>
<sequence length="141" mass="14714">MTRQRLPFEAGEARWAFGCAFPAVIAVLCATAGTVLEIRLIMWGRGSCAGGLGSGEMLAELAGGVFWSLGRILLFPVVSVCSAVLSLPVLMLARTWPIKGSIGLELVVLVLVVAISFAGPVALAVHDYNAIGACALPSFLR</sequence>
<evidence type="ECO:0000313" key="2">
    <source>
        <dbReference type="EMBL" id="MFI6497803.1"/>
    </source>
</evidence>
<evidence type="ECO:0000313" key="3">
    <source>
        <dbReference type="Proteomes" id="UP001612741"/>
    </source>
</evidence>
<reference evidence="2 3" key="1">
    <citation type="submission" date="2024-10" db="EMBL/GenBank/DDBJ databases">
        <title>The Natural Products Discovery Center: Release of the First 8490 Sequenced Strains for Exploring Actinobacteria Biosynthetic Diversity.</title>
        <authorList>
            <person name="Kalkreuter E."/>
            <person name="Kautsar S.A."/>
            <person name="Yang D."/>
            <person name="Bader C.D."/>
            <person name="Teijaro C.N."/>
            <person name="Fluegel L."/>
            <person name="Davis C.M."/>
            <person name="Simpson J.R."/>
            <person name="Lauterbach L."/>
            <person name="Steele A.D."/>
            <person name="Gui C."/>
            <person name="Meng S."/>
            <person name="Li G."/>
            <person name="Viehrig K."/>
            <person name="Ye F."/>
            <person name="Su P."/>
            <person name="Kiefer A.F."/>
            <person name="Nichols A."/>
            <person name="Cepeda A.J."/>
            <person name="Yan W."/>
            <person name="Fan B."/>
            <person name="Jiang Y."/>
            <person name="Adhikari A."/>
            <person name="Zheng C.-J."/>
            <person name="Schuster L."/>
            <person name="Cowan T.M."/>
            <person name="Smanski M.J."/>
            <person name="Chevrette M.G."/>
            <person name="De Carvalho L.P.S."/>
            <person name="Shen B."/>
        </authorList>
    </citation>
    <scope>NUCLEOTIDE SEQUENCE [LARGE SCALE GENOMIC DNA]</scope>
    <source>
        <strain evidence="2 3">NPDC050545</strain>
    </source>
</reference>
<dbReference type="Proteomes" id="UP001612741">
    <property type="component" value="Unassembled WGS sequence"/>
</dbReference>